<evidence type="ECO:0000256" key="7">
    <source>
        <dbReference type="ARBA" id="ARBA00022833"/>
    </source>
</evidence>
<feature type="compositionally biased region" description="Pro residues" evidence="11">
    <location>
        <begin position="639"/>
        <end position="660"/>
    </location>
</feature>
<evidence type="ECO:0000256" key="12">
    <source>
        <dbReference type="SAM" id="Phobius"/>
    </source>
</evidence>
<evidence type="ECO:0000259" key="13">
    <source>
        <dbReference type="PROSITE" id="PS50940"/>
    </source>
</evidence>
<keyword evidence="2" id="KW-0147">Chitin-binding</keyword>
<keyword evidence="9" id="KW-1015">Disulfide bond</keyword>
<dbReference type="InterPro" id="IPR002557">
    <property type="entry name" value="Chitin-bd_dom"/>
</dbReference>
<gene>
    <name evidence="15" type="primary">vp91</name>
</gene>
<evidence type="ECO:0000256" key="4">
    <source>
        <dbReference type="ARBA" id="ARBA00022729"/>
    </source>
</evidence>
<keyword evidence="3" id="KW-0479">Metal-binding</keyword>
<evidence type="ECO:0000256" key="8">
    <source>
        <dbReference type="ARBA" id="ARBA00022844"/>
    </source>
</evidence>
<dbReference type="EMBL" id="MK419956">
    <property type="protein sequence ID" value="QEI03612.1"/>
    <property type="molecule type" value="Genomic_DNA"/>
</dbReference>
<keyword evidence="4" id="KW-0732">Signal</keyword>
<keyword evidence="5" id="KW-0677">Repeat</keyword>
<accession>A0AAF1DB34</accession>
<dbReference type="SMART" id="SM00494">
    <property type="entry name" value="ChtBD2"/>
    <property type="match status" value="2"/>
</dbReference>
<organism evidence="15 16">
    <name type="scientific">Rachiplusia nu nucleopolyhedrovirus</name>
    <dbReference type="NCBI Taxonomy" id="2605775"/>
    <lineage>
        <taxon>Viruses</taxon>
        <taxon>Viruses incertae sedis</taxon>
        <taxon>Naldaviricetes</taxon>
        <taxon>Lefavirales</taxon>
        <taxon>Baculoviridae</taxon>
        <taxon>Alphabaculovirus</taxon>
        <taxon>Alphabaculovirus ranus</taxon>
    </lineage>
</organism>
<name>A0AAF1DB34_9ABAC</name>
<dbReference type="GO" id="GO:0008270">
    <property type="term" value="F:zinc ion binding"/>
    <property type="evidence" value="ECO:0007669"/>
    <property type="project" value="UniProtKB-KW"/>
</dbReference>
<evidence type="ECO:0000256" key="1">
    <source>
        <dbReference type="ARBA" id="ARBA00004328"/>
    </source>
</evidence>
<dbReference type="SUPFAM" id="SSF57625">
    <property type="entry name" value="Invertebrate chitin-binding proteins"/>
    <property type="match status" value="1"/>
</dbReference>
<keyword evidence="12" id="KW-1133">Transmembrane helix</keyword>
<comment type="subcellular location">
    <subcellularLocation>
        <location evidence="1">Virion</location>
    </subcellularLocation>
</comment>
<feature type="region of interest" description="Disordered" evidence="11">
    <location>
        <begin position="639"/>
        <end position="661"/>
    </location>
</feature>
<dbReference type="GO" id="GO:0008061">
    <property type="term" value="F:chitin binding"/>
    <property type="evidence" value="ECO:0007669"/>
    <property type="project" value="UniProtKB-KW"/>
</dbReference>
<feature type="transmembrane region" description="Helical" evidence="12">
    <location>
        <begin position="6"/>
        <end position="28"/>
    </location>
</feature>
<keyword evidence="6" id="KW-0863">Zinc-finger</keyword>
<keyword evidence="10" id="KW-0325">Glycoprotein</keyword>
<evidence type="ECO:0000313" key="16">
    <source>
        <dbReference type="Proteomes" id="UP000830719"/>
    </source>
</evidence>
<dbReference type="KEGG" id="vg:80538115"/>
<evidence type="ECO:0000256" key="6">
    <source>
        <dbReference type="ARBA" id="ARBA00022771"/>
    </source>
</evidence>
<evidence type="ECO:0000256" key="5">
    <source>
        <dbReference type="ARBA" id="ARBA00022737"/>
    </source>
</evidence>
<evidence type="ECO:0000256" key="2">
    <source>
        <dbReference type="ARBA" id="ARBA00022669"/>
    </source>
</evidence>
<dbReference type="Proteomes" id="UP000830719">
    <property type="component" value="Segment"/>
</dbReference>
<keyword evidence="16" id="KW-1185">Reference proteome</keyword>
<evidence type="ECO:0000313" key="15">
    <source>
        <dbReference type="EMBL" id="QEI03612.1"/>
    </source>
</evidence>
<feature type="domain" description="Chitin-binding type-2" evidence="13">
    <location>
        <begin position="223"/>
        <end position="281"/>
    </location>
</feature>
<keyword evidence="12" id="KW-0472">Membrane</keyword>
<reference evidence="15" key="1">
    <citation type="submission" date="2019-01" db="EMBL/GenBank/DDBJ databases">
        <authorList>
            <person name="Trentin L.B."/>
            <person name="Santos E.R."/>
            <person name="Silva L.A."/>
            <person name="Sosa-Gomez D.R."/>
            <person name="Ribeiro B.M."/>
            <person name="Ardisson-Araujo D.M.P."/>
        </authorList>
    </citation>
    <scope>NUCLEOTIDE SEQUENCE</scope>
    <source>
        <strain evidence="15">VPN54</strain>
    </source>
</reference>
<dbReference type="GeneID" id="80538115"/>
<keyword evidence="7" id="KW-0862">Zinc</keyword>
<keyword evidence="12" id="KW-0812">Transmembrane</keyword>
<keyword evidence="8" id="KW-0946">Virion</keyword>
<dbReference type="GO" id="GO:0005576">
    <property type="term" value="C:extracellular region"/>
    <property type="evidence" value="ECO:0007669"/>
    <property type="project" value="InterPro"/>
</dbReference>
<dbReference type="InterPro" id="IPR036508">
    <property type="entry name" value="Chitin-bd_dom_sf"/>
</dbReference>
<dbReference type="Pfam" id="PF08475">
    <property type="entry name" value="Baculo_VP91_N"/>
    <property type="match status" value="1"/>
</dbReference>
<dbReference type="GO" id="GO:0044423">
    <property type="term" value="C:virion component"/>
    <property type="evidence" value="ECO:0007669"/>
    <property type="project" value="UniProtKB-KW"/>
</dbReference>
<dbReference type="RefSeq" id="YP_010799660.1">
    <property type="nucleotide sequence ID" value="NC_076682.1"/>
</dbReference>
<sequence length="803" mass="91697">MSTVPLLLVAIFLIVIFSIIYLSIYTEYDERLFENRLKVMTEYMKRTNAEHPLPNSLGYVSEVDNNIYRVTRFSTNNLSIQSVTEHDDNQETFNFLTQTYEPVKFPLDEPRVKSHATDPSKYMLRGDDGWFEMNCPTDEHFDNYTMKCVPVSPCLNKQSGLYGMTESLIDKLVLNHRVPNENEDPNELHPTMYLRCIEGGSFVVEECPNNYTFDPVTGTCERNNLCRDKPNYYILPYEPGTLNANEYEQCLTKQVVKSSCSEGFIFDRIKEMCVAGNPCNIGGIGHTYLESGIGPNQFYQCVSNNTANLITCIIRVVDEAGRYSCAGNSECTSFENGTGTQIITHDDDVWSFNRGILQCDNYLLINDLECDTSNIIGDKIFNKRFKPILHIPKEVYDTRQNMCIDSNIDLLNIKNDTFGIQNVPNDYDINFETSFAGETAKAYSLLQVNNLDSYLIYARDLNALGINYITLEPLQCFGSHLYDIFEGRQLNICTMSPANNTMTVDELVIDDGKYFESKTVKISKDEQYKSVCAQKLDGTSNFVELDSFFERISTNILQSDPCNDILHKINIRYTTIKDKYTTIASEYTYDREKGPSKVERYVQNIPIDADSIQPLFDPFEREEIVQPLFNPFIFDPPPFEPQDPRPPVNPPEPEPEPPTAPSMNQLIDYSCFYSLPTHKLSACVAGNEIIIQAIANLRENIRVDVNCTDAAGLANVVNSYAYLGNGLGCKCEYINDEIVVNQVNNPKVYDNIETQSNDGFKYNRWIHYKDGRFLACPEDLLDENTFTCRVEPDKIYHIQDLQH</sequence>
<dbReference type="PROSITE" id="PS51807">
    <property type="entry name" value="ZF_C2HC_BV"/>
    <property type="match status" value="1"/>
</dbReference>
<dbReference type="InterPro" id="IPR013682">
    <property type="entry name" value="BaculoV_Vp91_N"/>
</dbReference>
<proteinExistence type="predicted"/>
<protein>
    <submittedName>
        <fullName evidence="15">VP91</fullName>
    </submittedName>
</protein>
<dbReference type="PROSITE" id="PS50940">
    <property type="entry name" value="CHIT_BIND_II"/>
    <property type="match status" value="1"/>
</dbReference>
<feature type="domain" description="Zinc finger C2HC baculovirus (BV)-type profile" evidence="14">
    <location>
        <begin position="148"/>
        <end position="196"/>
    </location>
</feature>
<evidence type="ECO:0000259" key="14">
    <source>
        <dbReference type="PROSITE" id="PS51807"/>
    </source>
</evidence>
<evidence type="ECO:0000256" key="3">
    <source>
        <dbReference type="ARBA" id="ARBA00022723"/>
    </source>
</evidence>
<evidence type="ECO:0000256" key="11">
    <source>
        <dbReference type="SAM" id="MobiDB-lite"/>
    </source>
</evidence>
<evidence type="ECO:0000256" key="10">
    <source>
        <dbReference type="ARBA" id="ARBA00023180"/>
    </source>
</evidence>
<evidence type="ECO:0000256" key="9">
    <source>
        <dbReference type="ARBA" id="ARBA00023157"/>
    </source>
</evidence>